<dbReference type="AlphaFoldDB" id="A0A2H0NIM8"/>
<evidence type="ECO:0000256" key="1">
    <source>
        <dbReference type="SAM" id="Phobius"/>
    </source>
</evidence>
<proteinExistence type="predicted"/>
<dbReference type="InterPro" id="IPR029063">
    <property type="entry name" value="SAM-dependent_MTases_sf"/>
</dbReference>
<dbReference type="SUPFAM" id="SSF53335">
    <property type="entry name" value="S-adenosyl-L-methionine-dependent methyltransferases"/>
    <property type="match status" value="1"/>
</dbReference>
<protein>
    <recommendedName>
        <fullName evidence="4">Methyltransferase type 11 domain-containing protein</fullName>
    </recommendedName>
</protein>
<dbReference type="Gene3D" id="3.40.50.150">
    <property type="entry name" value="Vaccinia Virus protein VP39"/>
    <property type="match status" value="1"/>
</dbReference>
<keyword evidence="1" id="KW-0812">Transmembrane</keyword>
<keyword evidence="1" id="KW-0472">Membrane</keyword>
<gene>
    <name evidence="2" type="ORF">COV53_05115</name>
</gene>
<dbReference type="PANTHER" id="PTHR43861">
    <property type="entry name" value="TRANS-ACONITATE 2-METHYLTRANSFERASE-RELATED"/>
    <property type="match status" value="1"/>
</dbReference>
<feature type="transmembrane region" description="Helical" evidence="1">
    <location>
        <begin position="201"/>
        <end position="222"/>
    </location>
</feature>
<dbReference type="PANTHER" id="PTHR43861:SF6">
    <property type="entry name" value="METHYLTRANSFERASE TYPE 11"/>
    <property type="match status" value="1"/>
</dbReference>
<evidence type="ECO:0008006" key="4">
    <source>
        <dbReference type="Google" id="ProtNLM"/>
    </source>
</evidence>
<accession>A0A2H0NIM8</accession>
<organism evidence="2 3">
    <name type="scientific">Candidatus Gottesmanbacteria bacterium CG11_big_fil_rev_8_21_14_0_20_37_11</name>
    <dbReference type="NCBI Taxonomy" id="1974575"/>
    <lineage>
        <taxon>Bacteria</taxon>
        <taxon>Candidatus Gottesmaniibacteriota</taxon>
    </lineage>
</organism>
<sequence length="289" mass="33819">MNILSNQLSDFFKFEFLFFVINKSQDNIRIISHTKNITDYPQNIYELLYKIEPNNFWFWGRNRIILTYINHFLRNKEESRLLEIGCGTGFALSFLEKAGFHISGLDISLNGLKFARKRSKKADLICADITKDKLNIKFDSVCLFDVLEHIPNDILFLRSCSKLIKQNGLIFITVPADMKIWSKVDEISGHKRRYDREKIIYLLKICGFTIEKISYFNFFLYFPELLSRKFHQKYSDSKNTDIVSVLSGLFNIPKIFNTILKIPLFLESVLLKYLSFNMGGSIIVAARKK</sequence>
<keyword evidence="1" id="KW-1133">Transmembrane helix</keyword>
<dbReference type="EMBL" id="PCWS01000113">
    <property type="protein sequence ID" value="PIR08036.1"/>
    <property type="molecule type" value="Genomic_DNA"/>
</dbReference>
<evidence type="ECO:0000313" key="2">
    <source>
        <dbReference type="EMBL" id="PIR08036.1"/>
    </source>
</evidence>
<name>A0A2H0NIM8_9BACT</name>
<comment type="caution">
    <text evidence="2">The sequence shown here is derived from an EMBL/GenBank/DDBJ whole genome shotgun (WGS) entry which is preliminary data.</text>
</comment>
<evidence type="ECO:0000313" key="3">
    <source>
        <dbReference type="Proteomes" id="UP000230707"/>
    </source>
</evidence>
<dbReference type="Proteomes" id="UP000230707">
    <property type="component" value="Unassembled WGS sequence"/>
</dbReference>
<reference evidence="2 3" key="1">
    <citation type="submission" date="2017-09" db="EMBL/GenBank/DDBJ databases">
        <title>Depth-based differentiation of microbial function through sediment-hosted aquifers and enrichment of novel symbionts in the deep terrestrial subsurface.</title>
        <authorList>
            <person name="Probst A.J."/>
            <person name="Ladd B."/>
            <person name="Jarett J.K."/>
            <person name="Geller-Mcgrath D.E."/>
            <person name="Sieber C.M."/>
            <person name="Emerson J.B."/>
            <person name="Anantharaman K."/>
            <person name="Thomas B.C."/>
            <person name="Malmstrom R."/>
            <person name="Stieglmeier M."/>
            <person name="Klingl A."/>
            <person name="Woyke T."/>
            <person name="Ryan C.M."/>
            <person name="Banfield J.F."/>
        </authorList>
    </citation>
    <scope>NUCLEOTIDE SEQUENCE [LARGE SCALE GENOMIC DNA]</scope>
    <source>
        <strain evidence="2">CG11_big_fil_rev_8_21_14_0_20_37_11</strain>
    </source>
</reference>
<feature type="transmembrane region" description="Helical" evidence="1">
    <location>
        <begin position="270"/>
        <end position="286"/>
    </location>
</feature>
<dbReference type="CDD" id="cd02440">
    <property type="entry name" value="AdoMet_MTases"/>
    <property type="match status" value="1"/>
</dbReference>
<dbReference type="Pfam" id="PF13489">
    <property type="entry name" value="Methyltransf_23"/>
    <property type="match status" value="1"/>
</dbReference>